<feature type="compositionally biased region" description="Basic and acidic residues" evidence="1">
    <location>
        <begin position="28"/>
        <end position="38"/>
    </location>
</feature>
<dbReference type="EMBL" id="JBBHJZ010000001">
    <property type="protein sequence ID" value="MEJ5976150.1"/>
    <property type="molecule type" value="Genomic_DNA"/>
</dbReference>
<evidence type="ECO:0000313" key="2">
    <source>
        <dbReference type="EMBL" id="MEJ5976150.1"/>
    </source>
</evidence>
<keyword evidence="3" id="KW-1185">Reference proteome</keyword>
<name>A0ABU8RST5_9SPHN</name>
<sequence length="100" mass="10864">MADTEKGAKMSNPSTFKAEPNGATGPDWGDHASLHRSNDGGGLLSDLKAVRHGSLADLIRFVVNLPNDEQDHYVIEKAGDHRLSIGEIRSLSRRADFPRA</sequence>
<reference evidence="2 3" key="1">
    <citation type="submission" date="2024-03" db="EMBL/GenBank/DDBJ databases">
        <authorList>
            <person name="Jo J.-H."/>
        </authorList>
    </citation>
    <scope>NUCLEOTIDE SEQUENCE [LARGE SCALE GENOMIC DNA]</scope>
    <source>
        <strain evidence="2 3">PS1R-30</strain>
    </source>
</reference>
<comment type="caution">
    <text evidence="2">The sequence shown here is derived from an EMBL/GenBank/DDBJ whole genome shotgun (WGS) entry which is preliminary data.</text>
</comment>
<protein>
    <submittedName>
        <fullName evidence="2">Uncharacterized protein</fullName>
    </submittedName>
</protein>
<dbReference type="RefSeq" id="WP_339586069.1">
    <property type="nucleotide sequence ID" value="NZ_JBBHJZ010000001.1"/>
</dbReference>
<gene>
    <name evidence="2" type="ORF">WG901_05865</name>
</gene>
<proteinExistence type="predicted"/>
<dbReference type="Proteomes" id="UP001361239">
    <property type="component" value="Unassembled WGS sequence"/>
</dbReference>
<feature type="region of interest" description="Disordered" evidence="1">
    <location>
        <begin position="1"/>
        <end position="43"/>
    </location>
</feature>
<organism evidence="2 3">
    <name type="scientific">Novosphingobium anseongense</name>
    <dbReference type="NCBI Taxonomy" id="3133436"/>
    <lineage>
        <taxon>Bacteria</taxon>
        <taxon>Pseudomonadati</taxon>
        <taxon>Pseudomonadota</taxon>
        <taxon>Alphaproteobacteria</taxon>
        <taxon>Sphingomonadales</taxon>
        <taxon>Sphingomonadaceae</taxon>
        <taxon>Novosphingobium</taxon>
    </lineage>
</organism>
<evidence type="ECO:0000256" key="1">
    <source>
        <dbReference type="SAM" id="MobiDB-lite"/>
    </source>
</evidence>
<accession>A0ABU8RST5</accession>
<evidence type="ECO:0000313" key="3">
    <source>
        <dbReference type="Proteomes" id="UP001361239"/>
    </source>
</evidence>